<dbReference type="SMART" id="SM00052">
    <property type="entry name" value="EAL"/>
    <property type="match status" value="1"/>
</dbReference>
<feature type="domain" description="EAL" evidence="1">
    <location>
        <begin position="374"/>
        <end position="627"/>
    </location>
</feature>
<dbReference type="InterPro" id="IPR001633">
    <property type="entry name" value="EAL_dom"/>
</dbReference>
<dbReference type="PROSITE" id="PS50883">
    <property type="entry name" value="EAL"/>
    <property type="match status" value="1"/>
</dbReference>
<dbReference type="Gene3D" id="3.30.70.270">
    <property type="match status" value="1"/>
</dbReference>
<sequence>MSKVNTAEVVIPSSIQASWQKIVNLSAELIGVPSALITRIPKEYIEVIAANDNLKHPFNKRDTGKPCSELYCETVIKTQRPLCIPNRLDEKKWCDSTDVALGMIAYFGLPINWPNGEPFGTLCVLDTKTNDFSQSSKNILESFKVCIESHLDTLFQHEALKSTHQALQSRVTNRAKNIAALNYSLSKEISKRQLAEQKVEYQQHHDLGTGFLNRKALETQLSQSLAQTPNGHHACNAVIHIAFSNGRRLQSRFGYVAWDIALLDFRQRLEHLLPSDTNTARPTSSEIVLILHNVEDDLFLQQVCHSISDLCLDEFIIGNESVHLHAHIGVATSSESLDAPQLLTFASEAALSSRDSGHKYSFYQSSDSDIVCNLNKQESYLLQAVRNDDLLLYFQPKVDPDSHRWVGAEALLRWKHPVLGDISNEGLIKLAEQNGLIFELGNFVLRTAIEKAAQWNKLVSHFSVAINVSSVQLRNPYFARQVQELLEMCHVPPECIELEITEGGLISDEVLAFETLHKLKQLGITLSLDDFGTGYASFSYLKKYPFDAIKIDKSFLNQIEESAQDKEIVRSIIHVAKKLALKVTVEGVETQQHEDFLVSEGGDVGQGYFYGRPMPYDQFELHLLKQSPQRLNPRQIEL</sequence>
<dbReference type="RefSeq" id="WP_164650198.1">
    <property type="nucleotide sequence ID" value="NZ_CP047476.1"/>
</dbReference>
<dbReference type="InterPro" id="IPR000160">
    <property type="entry name" value="GGDEF_dom"/>
</dbReference>
<dbReference type="KEGG" id="vas:GT360_17280"/>
<dbReference type="Pfam" id="PF00990">
    <property type="entry name" value="GGDEF"/>
    <property type="match status" value="1"/>
</dbReference>
<dbReference type="InterPro" id="IPR043128">
    <property type="entry name" value="Rev_trsase/Diguanyl_cyclase"/>
</dbReference>
<name>A0A7Z2YFA4_9VIBR</name>
<dbReference type="SMART" id="SM00065">
    <property type="entry name" value="GAF"/>
    <property type="match status" value="1"/>
</dbReference>
<dbReference type="InterPro" id="IPR003018">
    <property type="entry name" value="GAF"/>
</dbReference>
<dbReference type="Proteomes" id="UP000464262">
    <property type="component" value="Chromosome 2"/>
</dbReference>
<dbReference type="Gene3D" id="3.20.20.450">
    <property type="entry name" value="EAL domain"/>
    <property type="match status" value="1"/>
</dbReference>
<proteinExistence type="predicted"/>
<dbReference type="SMART" id="SM00267">
    <property type="entry name" value="GGDEF"/>
    <property type="match status" value="1"/>
</dbReference>
<evidence type="ECO:0000259" key="1">
    <source>
        <dbReference type="PROSITE" id="PS50883"/>
    </source>
</evidence>
<dbReference type="Pfam" id="PF00563">
    <property type="entry name" value="EAL"/>
    <property type="match status" value="1"/>
</dbReference>
<dbReference type="GO" id="GO:0071111">
    <property type="term" value="F:cyclic-guanylate-specific phosphodiesterase activity"/>
    <property type="evidence" value="ECO:0007669"/>
    <property type="project" value="InterPro"/>
</dbReference>
<gene>
    <name evidence="2" type="ORF">GT360_17280</name>
</gene>
<dbReference type="Pfam" id="PF01590">
    <property type="entry name" value="GAF"/>
    <property type="match status" value="1"/>
</dbReference>
<keyword evidence="3" id="KW-1185">Reference proteome</keyword>
<dbReference type="SUPFAM" id="SSF141868">
    <property type="entry name" value="EAL domain-like"/>
    <property type="match status" value="1"/>
</dbReference>
<dbReference type="Gene3D" id="3.30.450.40">
    <property type="match status" value="1"/>
</dbReference>
<dbReference type="CDD" id="cd01948">
    <property type="entry name" value="EAL"/>
    <property type="match status" value="1"/>
</dbReference>
<evidence type="ECO:0000313" key="3">
    <source>
        <dbReference type="Proteomes" id="UP000464262"/>
    </source>
</evidence>
<evidence type="ECO:0000313" key="2">
    <source>
        <dbReference type="EMBL" id="QIA65298.1"/>
    </source>
</evidence>
<dbReference type="InterPro" id="IPR035919">
    <property type="entry name" value="EAL_sf"/>
</dbReference>
<reference evidence="2 3" key="1">
    <citation type="submission" date="2020-01" db="EMBL/GenBank/DDBJ databases">
        <title>Whole genome and functional gene identification of agarase of Vibrio HN897.</title>
        <authorList>
            <person name="Liu Y."/>
            <person name="Zhao Z."/>
        </authorList>
    </citation>
    <scope>NUCLEOTIDE SEQUENCE [LARGE SCALE GENOMIC DNA]</scope>
    <source>
        <strain evidence="2 3">HN897</strain>
    </source>
</reference>
<dbReference type="AlphaFoldDB" id="A0A7Z2YFA4"/>
<organism evidence="2 3">
    <name type="scientific">Vibrio astriarenae</name>
    <dbReference type="NCBI Taxonomy" id="1481923"/>
    <lineage>
        <taxon>Bacteria</taxon>
        <taxon>Pseudomonadati</taxon>
        <taxon>Pseudomonadota</taxon>
        <taxon>Gammaproteobacteria</taxon>
        <taxon>Vibrionales</taxon>
        <taxon>Vibrionaceae</taxon>
        <taxon>Vibrio</taxon>
    </lineage>
</organism>
<dbReference type="SUPFAM" id="SSF55781">
    <property type="entry name" value="GAF domain-like"/>
    <property type="match status" value="1"/>
</dbReference>
<dbReference type="EMBL" id="CP047476">
    <property type="protein sequence ID" value="QIA65298.1"/>
    <property type="molecule type" value="Genomic_DNA"/>
</dbReference>
<dbReference type="PANTHER" id="PTHR33121">
    <property type="entry name" value="CYCLIC DI-GMP PHOSPHODIESTERASE PDEF"/>
    <property type="match status" value="1"/>
</dbReference>
<protein>
    <submittedName>
        <fullName evidence="2">EAL domain-containing protein</fullName>
    </submittedName>
</protein>
<accession>A0A7Z2YFA4</accession>
<dbReference type="InterPro" id="IPR029787">
    <property type="entry name" value="Nucleotide_cyclase"/>
</dbReference>
<dbReference type="SUPFAM" id="SSF55073">
    <property type="entry name" value="Nucleotide cyclase"/>
    <property type="match status" value="1"/>
</dbReference>
<dbReference type="InterPro" id="IPR029016">
    <property type="entry name" value="GAF-like_dom_sf"/>
</dbReference>
<dbReference type="PANTHER" id="PTHR33121:SF71">
    <property type="entry name" value="OXYGEN SENSOR PROTEIN DOSP"/>
    <property type="match status" value="1"/>
</dbReference>
<dbReference type="InterPro" id="IPR050706">
    <property type="entry name" value="Cyclic-di-GMP_PDE-like"/>
</dbReference>